<evidence type="ECO:0000256" key="5">
    <source>
        <dbReference type="ARBA" id="ARBA00044504"/>
    </source>
</evidence>
<feature type="transmembrane region" description="Helical" evidence="6">
    <location>
        <begin position="391"/>
        <end position="409"/>
    </location>
</feature>
<feature type="signal peptide" evidence="7">
    <location>
        <begin position="1"/>
        <end position="19"/>
    </location>
</feature>
<feature type="transmembrane region" description="Helical" evidence="6">
    <location>
        <begin position="66"/>
        <end position="90"/>
    </location>
</feature>
<feature type="transmembrane region" description="Helical" evidence="6">
    <location>
        <begin position="453"/>
        <end position="473"/>
    </location>
</feature>
<proteinExistence type="inferred from homology"/>
<comment type="subcellular location">
    <subcellularLocation>
        <location evidence="1">Membrane</location>
        <topology evidence="1">Multi-pass membrane protein</topology>
    </subcellularLocation>
</comment>
<evidence type="ECO:0000259" key="9">
    <source>
        <dbReference type="Pfam" id="PF23262"/>
    </source>
</evidence>
<name>A0ABD3UR97_9LAMI</name>
<feature type="transmembrane region" description="Helical" evidence="6">
    <location>
        <begin position="232"/>
        <end position="251"/>
    </location>
</feature>
<keyword evidence="4 6" id="KW-0472">Membrane</keyword>
<feature type="transmembrane region" description="Helical" evidence="6">
    <location>
        <begin position="199"/>
        <end position="226"/>
    </location>
</feature>
<evidence type="ECO:0000313" key="10">
    <source>
        <dbReference type="EMBL" id="KAL3850548.1"/>
    </source>
</evidence>
<evidence type="ECO:0000256" key="2">
    <source>
        <dbReference type="ARBA" id="ARBA00022692"/>
    </source>
</evidence>
<dbReference type="GO" id="GO:0016020">
    <property type="term" value="C:membrane"/>
    <property type="evidence" value="ECO:0007669"/>
    <property type="project" value="UniProtKB-SubCell"/>
</dbReference>
<feature type="transmembrane region" description="Helical" evidence="6">
    <location>
        <begin position="102"/>
        <end position="124"/>
    </location>
</feature>
<keyword evidence="2 6" id="KW-0812">Transmembrane</keyword>
<dbReference type="PANTHER" id="PTHR21576">
    <property type="entry name" value="UNCHARACTERIZED NODULIN-LIKE PROTEIN"/>
    <property type="match status" value="1"/>
</dbReference>
<evidence type="ECO:0000256" key="1">
    <source>
        <dbReference type="ARBA" id="ARBA00004141"/>
    </source>
</evidence>
<dbReference type="InterPro" id="IPR056555">
    <property type="entry name" value="NFD4_C"/>
</dbReference>
<dbReference type="EMBL" id="JBJXBP010000001">
    <property type="protein sequence ID" value="KAL3850548.1"/>
    <property type="molecule type" value="Genomic_DNA"/>
</dbReference>
<dbReference type="SUPFAM" id="SSF103473">
    <property type="entry name" value="MFS general substrate transporter"/>
    <property type="match status" value="1"/>
</dbReference>
<evidence type="ECO:0000256" key="7">
    <source>
        <dbReference type="SAM" id="SignalP"/>
    </source>
</evidence>
<dbReference type="Proteomes" id="UP001634393">
    <property type="component" value="Unassembled WGS sequence"/>
</dbReference>
<evidence type="ECO:0008006" key="12">
    <source>
        <dbReference type="Google" id="ProtNLM"/>
    </source>
</evidence>
<accession>A0ABD3UR97</accession>
<protein>
    <recommendedName>
        <fullName evidence="12">Nodulin-like domain-containing protein</fullName>
    </recommendedName>
</protein>
<feature type="chain" id="PRO_5044766192" description="Nodulin-like domain-containing protein" evidence="7">
    <location>
        <begin position="20"/>
        <end position="519"/>
    </location>
</feature>
<dbReference type="InterPro" id="IPR036259">
    <property type="entry name" value="MFS_trans_sf"/>
</dbReference>
<dbReference type="Pfam" id="PF23262">
    <property type="entry name" value="NFD4_C"/>
    <property type="match status" value="1"/>
</dbReference>
<evidence type="ECO:0000259" key="8">
    <source>
        <dbReference type="Pfam" id="PF06813"/>
    </source>
</evidence>
<gene>
    <name evidence="10" type="ORF">ACJIZ3_012430</name>
</gene>
<feature type="transmembrane region" description="Helical" evidence="6">
    <location>
        <begin position="167"/>
        <end position="187"/>
    </location>
</feature>
<keyword evidence="11" id="KW-1185">Reference proteome</keyword>
<reference evidence="10 11" key="1">
    <citation type="submission" date="2024-12" db="EMBL/GenBank/DDBJ databases">
        <title>The unique morphological basis and parallel evolutionary history of personate flowers in Penstemon.</title>
        <authorList>
            <person name="Depatie T.H."/>
            <person name="Wessinger C.A."/>
        </authorList>
    </citation>
    <scope>NUCLEOTIDE SEQUENCE [LARGE SCALE GENOMIC DNA]</scope>
    <source>
        <strain evidence="10">WTNN_2</strain>
        <tissue evidence="10">Leaf</tissue>
    </source>
</reference>
<keyword evidence="3 6" id="KW-1133">Transmembrane helix</keyword>
<dbReference type="PANTHER" id="PTHR21576:SF11">
    <property type="entry name" value="MAJOR FACILITATOR SUPERFAMILY PROTEIN"/>
    <property type="match status" value="1"/>
</dbReference>
<keyword evidence="7" id="KW-0732">Signal</keyword>
<evidence type="ECO:0000256" key="4">
    <source>
        <dbReference type="ARBA" id="ARBA00023136"/>
    </source>
</evidence>
<dbReference type="Pfam" id="PF06813">
    <property type="entry name" value="Nodulin-like"/>
    <property type="match status" value="1"/>
</dbReference>
<dbReference type="InterPro" id="IPR010658">
    <property type="entry name" value="Nodulin-like"/>
</dbReference>
<feature type="domain" description="NFD4 C-terminal" evidence="9">
    <location>
        <begin position="307"/>
        <end position="519"/>
    </location>
</feature>
<evidence type="ECO:0000313" key="11">
    <source>
        <dbReference type="Proteomes" id="UP001634393"/>
    </source>
</evidence>
<feature type="transmembrane region" description="Helical" evidence="6">
    <location>
        <begin position="416"/>
        <end position="433"/>
    </location>
</feature>
<comment type="caution">
    <text evidence="10">The sequence shown here is derived from an EMBL/GenBank/DDBJ whole genome shotgun (WGS) entry which is preliminary data.</text>
</comment>
<feature type="domain" description="Nodulin-like" evidence="8">
    <location>
        <begin position="4"/>
        <end position="249"/>
    </location>
</feature>
<comment type="similarity">
    <text evidence="5">Belongs to the major facilitator superfamily. Phosphate:H(+) symporter (TC 2.A.1.9) family.</text>
</comment>
<feature type="transmembrane region" description="Helical" evidence="6">
    <location>
        <begin position="323"/>
        <end position="341"/>
    </location>
</feature>
<dbReference type="AlphaFoldDB" id="A0ABD3UR97"/>
<evidence type="ECO:0000256" key="3">
    <source>
        <dbReference type="ARBA" id="ARBA00022989"/>
    </source>
</evidence>
<evidence type="ECO:0000256" key="6">
    <source>
        <dbReference type="SAM" id="Phobius"/>
    </source>
</evidence>
<feature type="transmembrane region" description="Helical" evidence="6">
    <location>
        <begin position="494"/>
        <end position="513"/>
    </location>
</feature>
<organism evidence="10 11">
    <name type="scientific">Penstemon smallii</name>
    <dbReference type="NCBI Taxonomy" id="265156"/>
    <lineage>
        <taxon>Eukaryota</taxon>
        <taxon>Viridiplantae</taxon>
        <taxon>Streptophyta</taxon>
        <taxon>Embryophyta</taxon>
        <taxon>Tracheophyta</taxon>
        <taxon>Spermatophyta</taxon>
        <taxon>Magnoliopsida</taxon>
        <taxon>eudicotyledons</taxon>
        <taxon>Gunneridae</taxon>
        <taxon>Pentapetalae</taxon>
        <taxon>asterids</taxon>
        <taxon>lamiids</taxon>
        <taxon>Lamiales</taxon>
        <taxon>Plantaginaceae</taxon>
        <taxon>Cheloneae</taxon>
        <taxon>Penstemon</taxon>
    </lineage>
</organism>
<sequence>MALQWLSLIGAIWLQSINGTNSNFPSYSSELKKLLSISQLQLNNLAFASDAGKLLGWISGIAAAHLPLWLVLLIGSFLGLIGYGLQFLCFTNQISSVSYWHIFLLTVLAGNSICWINTVCYIIAIKNFPYDRQIAVGISTSYVGLSAKIYTDLVDVTSTSHFDRAKMFLFMNSLLPLMVCFVAAPLVKDVSVVKTRVLGRGFFILFFITILTGFFAVVSSLGYGILRFLSPFMKLVGISVFFLLPLVIPLVEKVVEKVQHKCLIRVHDDEGFNNKSVLSIENGEKLDDEVNNNNNNNNNRGDFLEHRVKEEIGPKVMLRRVEFWLYFFVYFFGATLGLVYLNNLGQIAESRGCSRTSSLVSLSSAFSFFGRLLPSLHDYFFSRSKFTVSRSAAMGLMMVPMCGAFFLLINEKNMSLYISTAVIGICTGAITSISVPTTIELFGTKNFGVNHNILVSNIPIGSFMFGDFAALLYKRGRISGEENCMGYQCYQTSFIIWGSLCALGTLLAFLLHARTKKLY</sequence>